<reference evidence="1 2" key="1">
    <citation type="submission" date="2019-12" db="EMBL/GenBank/DDBJ databases">
        <title>Comparative genomics gives insights into the taxonomy of the Azoarcus-Aromatoleum group and reveals separate origins of nif in the plant-associated Azoarcus and non-plant-associated Aromatoleum sub-groups.</title>
        <authorList>
            <person name="Lafos M."/>
            <person name="Maluk M."/>
            <person name="Batista M."/>
            <person name="Junghare M."/>
            <person name="Carmona M."/>
            <person name="Faoro H."/>
            <person name="Cruz L.M."/>
            <person name="Battistoni F."/>
            <person name="De Souza E."/>
            <person name="Pedrosa F."/>
            <person name="Chen W.-M."/>
            <person name="Poole P.S."/>
            <person name="Dixon R.A."/>
            <person name="James E.K."/>
        </authorList>
    </citation>
    <scope>NUCLEOTIDE SEQUENCE [LARGE SCALE GENOMIC DNA]</scope>
    <source>
        <strain evidence="1 2">PbN1</strain>
    </source>
</reference>
<evidence type="ECO:0000313" key="2">
    <source>
        <dbReference type="Proteomes" id="UP000633943"/>
    </source>
</evidence>
<accession>A0ABX1P0I6</accession>
<dbReference type="NCBIfam" id="NF047593">
    <property type="entry name" value="IS66_ISAeme5_TnpA"/>
    <property type="match status" value="1"/>
</dbReference>
<comment type="caution">
    <text evidence="1">The sequence shown here is derived from an EMBL/GenBank/DDBJ whole genome shotgun (WGS) entry which is preliminary data.</text>
</comment>
<dbReference type="Proteomes" id="UP000633943">
    <property type="component" value="Unassembled WGS sequence"/>
</dbReference>
<protein>
    <submittedName>
        <fullName evidence="1">IS66 family insertion sequence element accessory protein TnpB</fullName>
    </submittedName>
</protein>
<dbReference type="EMBL" id="WTVP01000132">
    <property type="protein sequence ID" value="NMG17835.1"/>
    <property type="molecule type" value="Genomic_DNA"/>
</dbReference>
<proteinExistence type="predicted"/>
<dbReference type="RefSeq" id="WP_169204298.1">
    <property type="nucleotide sequence ID" value="NZ_CP059467.1"/>
</dbReference>
<name>A0ABX1P0I6_9RHOO</name>
<keyword evidence="2" id="KW-1185">Reference proteome</keyword>
<gene>
    <name evidence="1" type="ORF">GPA24_20390</name>
</gene>
<evidence type="ECO:0000313" key="1">
    <source>
        <dbReference type="EMBL" id="NMG17835.1"/>
    </source>
</evidence>
<sequence length="101" mass="10977">MAGVLKRKWRRRSREEWQEVFARHGSSGLSVAAFCARESISVSSFQRWRAIVGPVCGKAVAVGPARQEAFVDLGVLGSGGASRWELKLDLGDGVVLHLVRG</sequence>
<organism evidence="1 2">
    <name type="scientific">Aromatoleum bremense</name>
    <dbReference type="NCBI Taxonomy" id="76115"/>
    <lineage>
        <taxon>Bacteria</taxon>
        <taxon>Pseudomonadati</taxon>
        <taxon>Pseudomonadota</taxon>
        <taxon>Betaproteobacteria</taxon>
        <taxon>Rhodocyclales</taxon>
        <taxon>Rhodocyclaceae</taxon>
        <taxon>Aromatoleum</taxon>
    </lineage>
</organism>